<dbReference type="AlphaFoldDB" id="A0A0F9EHT2"/>
<comment type="caution">
    <text evidence="2">The sequence shown here is derived from an EMBL/GenBank/DDBJ whole genome shotgun (WGS) entry which is preliminary data.</text>
</comment>
<proteinExistence type="predicted"/>
<name>A0A0F9EHT2_9ZZZZ</name>
<dbReference type="EMBL" id="LAZR01024929">
    <property type="protein sequence ID" value="KKL73539.1"/>
    <property type="molecule type" value="Genomic_DNA"/>
</dbReference>
<gene>
    <name evidence="2" type="ORF">LCGC14_2073880</name>
</gene>
<feature type="compositionally biased region" description="Low complexity" evidence="1">
    <location>
        <begin position="79"/>
        <end position="91"/>
    </location>
</feature>
<feature type="compositionally biased region" description="Basic and acidic residues" evidence="1">
    <location>
        <begin position="14"/>
        <end position="23"/>
    </location>
</feature>
<feature type="region of interest" description="Disordered" evidence="1">
    <location>
        <begin position="1"/>
        <end position="29"/>
    </location>
</feature>
<feature type="region of interest" description="Disordered" evidence="1">
    <location>
        <begin position="41"/>
        <end position="102"/>
    </location>
</feature>
<accession>A0A0F9EHT2</accession>
<organism evidence="2">
    <name type="scientific">marine sediment metagenome</name>
    <dbReference type="NCBI Taxonomy" id="412755"/>
    <lineage>
        <taxon>unclassified sequences</taxon>
        <taxon>metagenomes</taxon>
        <taxon>ecological metagenomes</taxon>
    </lineage>
</organism>
<evidence type="ECO:0000313" key="2">
    <source>
        <dbReference type="EMBL" id="KKL73539.1"/>
    </source>
</evidence>
<feature type="region of interest" description="Disordered" evidence="1">
    <location>
        <begin position="328"/>
        <end position="362"/>
    </location>
</feature>
<sequence>MRKVTEYQEQATETEAKHAEPLKDANVAVEDVKLVNTVQERLDNLREITQEETTVSDEEDDDSTSEVTDDSTVEDDSQTESQTESTESTSEAETKESDIPDAYIRAAIHQGWDQEVVDDLVKTNPELAKKAFENCYLSVNNASREWSELGRAKIEAERKQVEVSTATETAVQEDPNTKALITKLEKEYPDDPLIDVVIAGLKSKPKVQPVKQVPQQQQNYETATARANVAGNLAIDQRVNAFFNADVMKPYEKFYGKLELGQIPEDLANGQQLNRLTVLQEGEFIMAGHNSRGQKIEVEQALEKAHYIVTEPIRKQVIRDGLKATMTKRKKSMTLRPSDSKRTGDSLNTGLSKPRNRSELELSVQQKLDGVFKK</sequence>
<protein>
    <submittedName>
        <fullName evidence="2">Uncharacterized protein</fullName>
    </submittedName>
</protein>
<reference evidence="2" key="1">
    <citation type="journal article" date="2015" name="Nature">
        <title>Complex archaea that bridge the gap between prokaryotes and eukaryotes.</title>
        <authorList>
            <person name="Spang A."/>
            <person name="Saw J.H."/>
            <person name="Jorgensen S.L."/>
            <person name="Zaremba-Niedzwiedzka K."/>
            <person name="Martijn J."/>
            <person name="Lind A.E."/>
            <person name="van Eijk R."/>
            <person name="Schleper C."/>
            <person name="Guy L."/>
            <person name="Ettema T.J."/>
        </authorList>
    </citation>
    <scope>NUCLEOTIDE SEQUENCE</scope>
</reference>
<evidence type="ECO:0000256" key="1">
    <source>
        <dbReference type="SAM" id="MobiDB-lite"/>
    </source>
</evidence>
<feature type="compositionally biased region" description="Acidic residues" evidence="1">
    <location>
        <begin position="54"/>
        <end position="78"/>
    </location>
</feature>